<dbReference type="Proteomes" id="UP001330812">
    <property type="component" value="Chromosome"/>
</dbReference>
<dbReference type="InterPro" id="IPR000835">
    <property type="entry name" value="HTH_MarR-typ"/>
</dbReference>
<sequence length="175" mass="18641">MRQDLVDTLVASWTEELPEVVSTEFELVKRVARLHALLAEVLIAQLNRFGITKAEYDVLCALAAAGEPYRLKPSELAARILLSSGGTSNVLRRLAGAGLVDREPDPSDARSSWVVLTPEGVELTHAAVREGSRAQAELLAPAAGPATRTAADALREVLLGVGDEVVAQPSVRVAR</sequence>
<keyword evidence="3" id="KW-1185">Reference proteome</keyword>
<dbReference type="PROSITE" id="PS50995">
    <property type="entry name" value="HTH_MARR_2"/>
    <property type="match status" value="1"/>
</dbReference>
<dbReference type="InterPro" id="IPR039422">
    <property type="entry name" value="MarR/SlyA-like"/>
</dbReference>
<feature type="domain" description="HTH marR-type" evidence="1">
    <location>
        <begin position="24"/>
        <end position="163"/>
    </location>
</feature>
<protein>
    <submittedName>
        <fullName evidence="2">MarR family transcriptional regulator</fullName>
    </submittedName>
</protein>
<name>A0ABZ1ILY8_9PSEU</name>
<evidence type="ECO:0000313" key="3">
    <source>
        <dbReference type="Proteomes" id="UP001330812"/>
    </source>
</evidence>
<evidence type="ECO:0000259" key="1">
    <source>
        <dbReference type="PROSITE" id="PS50995"/>
    </source>
</evidence>
<dbReference type="InterPro" id="IPR036390">
    <property type="entry name" value="WH_DNA-bd_sf"/>
</dbReference>
<dbReference type="PANTHER" id="PTHR33164:SF104">
    <property type="entry name" value="TRANSCRIPTIONAL REGULATORY PROTEIN"/>
    <property type="match status" value="1"/>
</dbReference>
<organism evidence="2 3">
    <name type="scientific">Amycolatopsis rhabdoformis</name>
    <dbReference type="NCBI Taxonomy" id="1448059"/>
    <lineage>
        <taxon>Bacteria</taxon>
        <taxon>Bacillati</taxon>
        <taxon>Actinomycetota</taxon>
        <taxon>Actinomycetes</taxon>
        <taxon>Pseudonocardiales</taxon>
        <taxon>Pseudonocardiaceae</taxon>
        <taxon>Amycolatopsis</taxon>
    </lineage>
</organism>
<dbReference type="EMBL" id="CP142149">
    <property type="protein sequence ID" value="WSE34703.1"/>
    <property type="molecule type" value="Genomic_DNA"/>
</dbReference>
<dbReference type="Pfam" id="PF12802">
    <property type="entry name" value="MarR_2"/>
    <property type="match status" value="1"/>
</dbReference>
<dbReference type="SMART" id="SM00347">
    <property type="entry name" value="HTH_MARR"/>
    <property type="match status" value="1"/>
</dbReference>
<dbReference type="RefSeq" id="WP_326837511.1">
    <property type="nucleotide sequence ID" value="NZ_CP142149.1"/>
</dbReference>
<dbReference type="PANTHER" id="PTHR33164">
    <property type="entry name" value="TRANSCRIPTIONAL REGULATOR, MARR FAMILY"/>
    <property type="match status" value="1"/>
</dbReference>
<proteinExistence type="predicted"/>
<reference evidence="2 3" key="1">
    <citation type="journal article" date="2015" name="Int. J. Syst. Evol. Microbiol.">
        <title>Amycolatopsis rhabdoformis sp. nov., an actinomycete isolated from a tropical forest soil.</title>
        <authorList>
            <person name="Souza W.R."/>
            <person name="Silva R.E."/>
            <person name="Goodfellow M."/>
            <person name="Busarakam K."/>
            <person name="Figueiro F.S."/>
            <person name="Ferreira D."/>
            <person name="Rodrigues-Filho E."/>
            <person name="Moraes L.A.B."/>
            <person name="Zucchi T.D."/>
        </authorList>
    </citation>
    <scope>NUCLEOTIDE SEQUENCE [LARGE SCALE GENOMIC DNA]</scope>
    <source>
        <strain evidence="2 3">NCIMB 14900</strain>
    </source>
</reference>
<evidence type="ECO:0000313" key="2">
    <source>
        <dbReference type="EMBL" id="WSE34703.1"/>
    </source>
</evidence>
<dbReference type="Gene3D" id="1.10.10.10">
    <property type="entry name" value="Winged helix-like DNA-binding domain superfamily/Winged helix DNA-binding domain"/>
    <property type="match status" value="1"/>
</dbReference>
<dbReference type="SUPFAM" id="SSF46785">
    <property type="entry name" value="Winged helix' DNA-binding domain"/>
    <property type="match status" value="1"/>
</dbReference>
<gene>
    <name evidence="2" type="ORF">VSH64_21915</name>
</gene>
<accession>A0ABZ1ILY8</accession>
<dbReference type="InterPro" id="IPR036388">
    <property type="entry name" value="WH-like_DNA-bd_sf"/>
</dbReference>